<name>A0A0M4MXY9_9SPHN</name>
<gene>
    <name evidence="2" type="ORF">AMC99_02627</name>
</gene>
<keyword evidence="1" id="KW-0812">Transmembrane</keyword>
<keyword evidence="1" id="KW-0472">Membrane</keyword>
<evidence type="ECO:0000313" key="3">
    <source>
        <dbReference type="Proteomes" id="UP000057938"/>
    </source>
</evidence>
<accession>A0A0M4MXY9</accession>
<proteinExistence type="predicted"/>
<dbReference type="OrthoDB" id="7402425at2"/>
<evidence type="ECO:0000313" key="2">
    <source>
        <dbReference type="EMBL" id="ALE17900.1"/>
    </source>
</evidence>
<organism evidence="2 3">
    <name type="scientific">Altererythrobacter epoxidivorans</name>
    <dbReference type="NCBI Taxonomy" id="361183"/>
    <lineage>
        <taxon>Bacteria</taxon>
        <taxon>Pseudomonadati</taxon>
        <taxon>Pseudomonadota</taxon>
        <taxon>Alphaproteobacteria</taxon>
        <taxon>Sphingomonadales</taxon>
        <taxon>Erythrobacteraceae</taxon>
        <taxon>Altererythrobacter</taxon>
    </lineage>
</organism>
<evidence type="ECO:0000256" key="1">
    <source>
        <dbReference type="SAM" id="Phobius"/>
    </source>
</evidence>
<reference evidence="2 3" key="1">
    <citation type="submission" date="2015-09" db="EMBL/GenBank/DDBJ databases">
        <title>Complete genome sequence of a benzo[a]pyrene-degrading bacterium Altererythrobacter epoxidivorans CGMCC 1.7731T.</title>
        <authorList>
            <person name="Li Z."/>
            <person name="Cheng H."/>
            <person name="Huo Y."/>
            <person name="Xu X."/>
        </authorList>
    </citation>
    <scope>NUCLEOTIDE SEQUENCE [LARGE SCALE GENOMIC DNA]</scope>
    <source>
        <strain evidence="2 3">CGMCC 1.7731</strain>
    </source>
</reference>
<dbReference type="AlphaFoldDB" id="A0A0M4MXY9"/>
<dbReference type="KEGG" id="aep:AMC99_02627"/>
<dbReference type="STRING" id="361183.AMC99_02627"/>
<protein>
    <submittedName>
        <fullName evidence="2">Uncharacterized protein</fullName>
    </submittedName>
</protein>
<sequence>MSFWRGKPGQIAPVALLLLIAFAALPFILYFISRPTEAPSAEPVVVGARDHNRGQEQTSPSIGMTVGDSGFGTVTEAPLKLVEMDQNAVKGPPNLPAIEPAIARFLRPMPEIETGGPKPGPDGTIMCTLEGPAVWRGHLELRDGCLLLAEEGGGESLLMLPTYAVSRDAEGYLSVASPPFTPENTLRVGEREGRFTGKGCSQLSYLPAPPALAKTCSVDRVVNVARLGRTPICSNAELQRIERARREYRETSARIRAEHDRCVAGGKRADQCPPPMIPYPVELDAPACRNPDGKRISLPTR</sequence>
<keyword evidence="3" id="KW-1185">Reference proteome</keyword>
<feature type="transmembrane region" description="Helical" evidence="1">
    <location>
        <begin position="12"/>
        <end position="32"/>
    </location>
</feature>
<dbReference type="RefSeq" id="WP_061927114.1">
    <property type="nucleotide sequence ID" value="NZ_CP012669.1"/>
</dbReference>
<dbReference type="EMBL" id="CP012669">
    <property type="protein sequence ID" value="ALE17900.1"/>
    <property type="molecule type" value="Genomic_DNA"/>
</dbReference>
<keyword evidence="1" id="KW-1133">Transmembrane helix</keyword>
<dbReference type="PATRIC" id="fig|361183.4.peg.2582"/>
<dbReference type="Proteomes" id="UP000057938">
    <property type="component" value="Chromosome"/>
</dbReference>